<dbReference type="AlphaFoldDB" id="A0A848H1M8"/>
<reference evidence="1 2" key="1">
    <citation type="submission" date="2020-04" db="EMBL/GenBank/DDBJ databases">
        <title>Ramlibacter sp. G-1-2-2 isolated from soil.</title>
        <authorList>
            <person name="Dahal R.H."/>
        </authorList>
    </citation>
    <scope>NUCLEOTIDE SEQUENCE [LARGE SCALE GENOMIC DNA]</scope>
    <source>
        <strain evidence="1 2">G-1-2-2</strain>
    </source>
</reference>
<name>A0A848H1M8_9BURK</name>
<accession>A0A848H1M8</accession>
<evidence type="ECO:0000313" key="2">
    <source>
        <dbReference type="Proteomes" id="UP000541185"/>
    </source>
</evidence>
<sequence>MVLSLGSGILQLERKGTHSASLSFLRIRRGREGAPTLQCTETFAHKEGELQAALDRALVGVGLAEARSQAGAKLEVALGFQHSRVAVMTLAGLRETEANLSRAVEAWAQTRLNLNPHEHVLRWERLPRGGRYLVSCVRRDGLNHLREFTTQRRMQLASVRPAVLEALDAVNGPHRKDRLRRDLVWTEGEAPGSTAVAQVFAFAGGSLQCDWRGSMQSPDGLLRRLHASHALEPGELIRRSWPM</sequence>
<gene>
    <name evidence="1" type="ORF">HHL11_06950</name>
</gene>
<dbReference type="Proteomes" id="UP000541185">
    <property type="component" value="Unassembled WGS sequence"/>
</dbReference>
<comment type="caution">
    <text evidence="1">The sequence shown here is derived from an EMBL/GenBank/DDBJ whole genome shotgun (WGS) entry which is preliminary data.</text>
</comment>
<organism evidence="1 2">
    <name type="scientific">Ramlibacter agri</name>
    <dbReference type="NCBI Taxonomy" id="2728837"/>
    <lineage>
        <taxon>Bacteria</taxon>
        <taxon>Pseudomonadati</taxon>
        <taxon>Pseudomonadota</taxon>
        <taxon>Betaproteobacteria</taxon>
        <taxon>Burkholderiales</taxon>
        <taxon>Comamonadaceae</taxon>
        <taxon>Ramlibacter</taxon>
    </lineage>
</organism>
<evidence type="ECO:0000313" key="1">
    <source>
        <dbReference type="EMBL" id="NML43481.1"/>
    </source>
</evidence>
<protein>
    <submittedName>
        <fullName evidence="1">Uncharacterized protein</fullName>
    </submittedName>
</protein>
<keyword evidence="2" id="KW-1185">Reference proteome</keyword>
<proteinExistence type="predicted"/>
<dbReference type="EMBL" id="JABBFX010000001">
    <property type="protein sequence ID" value="NML43481.1"/>
    <property type="molecule type" value="Genomic_DNA"/>
</dbReference>